<dbReference type="eggNOG" id="ENOG503313K">
    <property type="taxonomic scope" value="Bacteria"/>
</dbReference>
<dbReference type="HOGENOM" id="CLU_155221_2_0_3"/>
<dbReference type="AlphaFoldDB" id="K9UH85"/>
<keyword evidence="3" id="KW-1185">Reference proteome</keyword>
<dbReference type="RefSeq" id="WP_015159721.1">
    <property type="nucleotide sequence ID" value="NC_019697.1"/>
</dbReference>
<dbReference type="OrthoDB" id="7032971at2"/>
<dbReference type="Proteomes" id="UP000010366">
    <property type="component" value="Chromosome"/>
</dbReference>
<evidence type="ECO:0000313" key="3">
    <source>
        <dbReference type="Proteomes" id="UP000010366"/>
    </source>
</evidence>
<protein>
    <recommendedName>
        <fullName evidence="1">DUF4325 domain-containing protein</fullName>
    </recommendedName>
</protein>
<sequence length="115" mass="13017">MRYIVYEITGQYAISFDDGQQLFDLIHPQLQTGQTVELDFERVTVFASAFFNVAIGQLLQDIPSDTLNEKLIIENLSPHGETVLSQVIENAKPYYSDPAHRQAVDTVMEEYAASF</sequence>
<dbReference type="KEGG" id="cmp:Cha6605_2521"/>
<accession>K9UH85</accession>
<dbReference type="InterPro" id="IPR025474">
    <property type="entry name" value="DUF4325"/>
</dbReference>
<dbReference type="Pfam" id="PF14213">
    <property type="entry name" value="DUF4325"/>
    <property type="match status" value="1"/>
</dbReference>
<feature type="domain" description="DUF4325" evidence="1">
    <location>
        <begin position="18"/>
        <end position="80"/>
    </location>
</feature>
<evidence type="ECO:0000259" key="1">
    <source>
        <dbReference type="Pfam" id="PF14213"/>
    </source>
</evidence>
<name>K9UH85_CHAP6</name>
<proteinExistence type="predicted"/>
<dbReference type="STRING" id="1173020.Cha6605_2521"/>
<gene>
    <name evidence="2" type="ORF">Cha6605_2521</name>
</gene>
<organism evidence="2 3">
    <name type="scientific">Chamaesiphon minutus (strain ATCC 27169 / PCC 6605)</name>
    <dbReference type="NCBI Taxonomy" id="1173020"/>
    <lineage>
        <taxon>Bacteria</taxon>
        <taxon>Bacillati</taxon>
        <taxon>Cyanobacteriota</taxon>
        <taxon>Cyanophyceae</taxon>
        <taxon>Gomontiellales</taxon>
        <taxon>Chamaesiphonaceae</taxon>
        <taxon>Chamaesiphon</taxon>
    </lineage>
</organism>
<evidence type="ECO:0000313" key="2">
    <source>
        <dbReference type="EMBL" id="AFY93574.1"/>
    </source>
</evidence>
<reference evidence="2 3" key="1">
    <citation type="submission" date="2012-05" db="EMBL/GenBank/DDBJ databases">
        <title>Finished chromosome of genome of Chamaesiphon sp. PCC 6605.</title>
        <authorList>
            <consortium name="US DOE Joint Genome Institute"/>
            <person name="Gugger M."/>
            <person name="Coursin T."/>
            <person name="Rippka R."/>
            <person name="Tandeau De Marsac N."/>
            <person name="Huntemann M."/>
            <person name="Wei C.-L."/>
            <person name="Han J."/>
            <person name="Detter J.C."/>
            <person name="Han C."/>
            <person name="Tapia R."/>
            <person name="Chen A."/>
            <person name="Kyrpides N."/>
            <person name="Mavromatis K."/>
            <person name="Markowitz V."/>
            <person name="Szeto E."/>
            <person name="Ivanova N."/>
            <person name="Pagani I."/>
            <person name="Pati A."/>
            <person name="Goodwin L."/>
            <person name="Nordberg H.P."/>
            <person name="Cantor M.N."/>
            <person name="Hua S.X."/>
            <person name="Woyke T."/>
            <person name="Kerfeld C.A."/>
        </authorList>
    </citation>
    <scope>NUCLEOTIDE SEQUENCE [LARGE SCALE GENOMIC DNA]</scope>
    <source>
        <strain evidence="3">ATCC 27169 / PCC 6605</strain>
    </source>
</reference>
<dbReference type="EMBL" id="CP003600">
    <property type="protein sequence ID" value="AFY93574.1"/>
    <property type="molecule type" value="Genomic_DNA"/>
</dbReference>